<keyword evidence="2" id="KW-1185">Reference proteome</keyword>
<reference evidence="1" key="2">
    <citation type="journal article" date="2021" name="Genome Biol. Evol.">
        <title>Developing a high-quality reference genome for a parasitic bivalve with doubly uniparental inheritance (Bivalvia: Unionida).</title>
        <authorList>
            <person name="Smith C.H."/>
        </authorList>
    </citation>
    <scope>NUCLEOTIDE SEQUENCE</scope>
    <source>
        <strain evidence="1">CHS0354</strain>
        <tissue evidence="1">Mantle</tissue>
    </source>
</reference>
<dbReference type="Proteomes" id="UP001195483">
    <property type="component" value="Unassembled WGS sequence"/>
</dbReference>
<protein>
    <submittedName>
        <fullName evidence="1">Uncharacterized protein</fullName>
    </submittedName>
</protein>
<dbReference type="AlphaFoldDB" id="A0AAE0RYX1"/>
<accession>A0AAE0RYX1</accession>
<comment type="caution">
    <text evidence="1">The sequence shown here is derived from an EMBL/GenBank/DDBJ whole genome shotgun (WGS) entry which is preliminary data.</text>
</comment>
<evidence type="ECO:0000313" key="2">
    <source>
        <dbReference type="Proteomes" id="UP001195483"/>
    </source>
</evidence>
<dbReference type="EMBL" id="JAEAOA010001059">
    <property type="protein sequence ID" value="KAK3582146.1"/>
    <property type="molecule type" value="Genomic_DNA"/>
</dbReference>
<proteinExistence type="predicted"/>
<reference evidence="1" key="1">
    <citation type="journal article" date="2021" name="Genome Biol. Evol.">
        <title>A High-Quality Reference Genome for a Parasitic Bivalve with Doubly Uniparental Inheritance (Bivalvia: Unionida).</title>
        <authorList>
            <person name="Smith C.H."/>
        </authorList>
    </citation>
    <scope>NUCLEOTIDE SEQUENCE</scope>
    <source>
        <strain evidence="1">CHS0354</strain>
    </source>
</reference>
<name>A0AAE0RYX1_9BIVA</name>
<gene>
    <name evidence="1" type="ORF">CHS0354_017258</name>
</gene>
<evidence type="ECO:0000313" key="1">
    <source>
        <dbReference type="EMBL" id="KAK3582146.1"/>
    </source>
</evidence>
<reference evidence="1" key="3">
    <citation type="submission" date="2023-05" db="EMBL/GenBank/DDBJ databases">
        <authorList>
            <person name="Smith C.H."/>
        </authorList>
    </citation>
    <scope>NUCLEOTIDE SEQUENCE</scope>
    <source>
        <strain evidence="1">CHS0354</strain>
        <tissue evidence="1">Mantle</tissue>
    </source>
</reference>
<organism evidence="1 2">
    <name type="scientific">Potamilus streckersoni</name>
    <dbReference type="NCBI Taxonomy" id="2493646"/>
    <lineage>
        <taxon>Eukaryota</taxon>
        <taxon>Metazoa</taxon>
        <taxon>Spiralia</taxon>
        <taxon>Lophotrochozoa</taxon>
        <taxon>Mollusca</taxon>
        <taxon>Bivalvia</taxon>
        <taxon>Autobranchia</taxon>
        <taxon>Heteroconchia</taxon>
        <taxon>Palaeoheterodonta</taxon>
        <taxon>Unionida</taxon>
        <taxon>Unionoidea</taxon>
        <taxon>Unionidae</taxon>
        <taxon>Ambleminae</taxon>
        <taxon>Lampsilini</taxon>
        <taxon>Potamilus</taxon>
    </lineage>
</organism>
<sequence length="128" mass="14578">MIQEGDSHQNHYDQQASPNYGIALMPNSTIRPYSYDRFFITTAISGCTCPTAIYRSPVTMYTLLTTSILVLVFHTPFDYGFFDSTQTTTDNPSMYLKQTIPKYKYQASSCSLPSDLLQCKKKNSYTYS</sequence>